<evidence type="ECO:0000313" key="2">
    <source>
        <dbReference type="EMBL" id="RVW86984.1"/>
    </source>
</evidence>
<name>A0A438HRA6_VITVI</name>
<gene>
    <name evidence="2" type="ORF">CK203_043517</name>
</gene>
<sequence>MSAKNKSISSVRAGDAHEKPTDKLSVKEFRDRFCIPNSVIVEFLNGEDVVSIEKVEGRAITFSKEQFNAGLRFPLPTLFKEFLHFSQIPPAFIDPNIVRVLMGCNIINMLFNLDLTLLEVLFVYSLKKGKNDIFSMAAHLPSLQLVTELPDSTKGGAKGYVVVRGAWAGVIGASGRLFLQTTQWSGKEGPHSDWVEKTSFACLNKLFEIDARERHYGMLLTARNLMAVDLPIYKEVKEADAEKRRALLDDREKRKNEGTLRKAPGQKRSAASSKESPNEKEEAGDFNKPARFSPSGWGCSRGYLCGGSSSYGDPTGGDESRKPESTFWRVEPCRPCSGEGASFKRSCSARNLKSDLIGRLQDRFQEIEVSCSSAQDAHPEGSEVEMATETPAVPVVVPDEGVPGETHSAENVEAPDPEEESPSNASSGGILLMMQLSSLLTLLVTQSLARHGQQHDLFTDLLRTADYMKAFASQRENSEDQLRLRLEEAEATQKEELEGEFAADREALEADYQKQVDDMFFFGYRCCMKKNGIKRDVPSIPRRTIFEASGPYFAIVMGGCSLLIVCHPDGCAFPYFICPIQVSSQLCVCIVLLCASVRMAHRTPGSSSTHFPLACSSLFFKAVIRFCLWLLLARYFEDNAVWSMNSGIQLRTEIPECDAVKLWTIVSYDGLWNSKTADDVFPYELGDIFVFDASICFSFHPFTEAPKVGPVKDRLYKCPPIKVKRAACTGFCVPVWDLRVECLSGDILQYCPSILGRLLGCLNGVASEVSATEGLVCTYIAPCAHPWPRIPPGCVLLQVANRYRPEFGDG</sequence>
<evidence type="ECO:0000256" key="1">
    <source>
        <dbReference type="SAM" id="MobiDB-lite"/>
    </source>
</evidence>
<protein>
    <submittedName>
        <fullName evidence="2">Uncharacterized protein</fullName>
    </submittedName>
</protein>
<evidence type="ECO:0000313" key="3">
    <source>
        <dbReference type="Proteomes" id="UP000288805"/>
    </source>
</evidence>
<feature type="compositionally biased region" description="Basic and acidic residues" evidence="1">
    <location>
        <begin position="276"/>
        <end position="285"/>
    </location>
</feature>
<dbReference type="Proteomes" id="UP000288805">
    <property type="component" value="Unassembled WGS sequence"/>
</dbReference>
<feature type="region of interest" description="Disordered" evidence="1">
    <location>
        <begin position="399"/>
        <end position="427"/>
    </location>
</feature>
<proteinExistence type="predicted"/>
<dbReference type="AlphaFoldDB" id="A0A438HRA6"/>
<reference evidence="2 3" key="1">
    <citation type="journal article" date="2018" name="PLoS Genet.">
        <title>Population sequencing reveals clonal diversity and ancestral inbreeding in the grapevine cultivar Chardonnay.</title>
        <authorList>
            <person name="Roach M.J."/>
            <person name="Johnson D.L."/>
            <person name="Bohlmann J."/>
            <person name="van Vuuren H.J."/>
            <person name="Jones S.J."/>
            <person name="Pretorius I.S."/>
            <person name="Schmidt S.A."/>
            <person name="Borneman A.R."/>
        </authorList>
    </citation>
    <scope>NUCLEOTIDE SEQUENCE [LARGE SCALE GENOMIC DNA]</scope>
    <source>
        <strain evidence="3">cv. Chardonnay</strain>
        <tissue evidence="2">Leaf</tissue>
    </source>
</reference>
<organism evidence="2 3">
    <name type="scientific">Vitis vinifera</name>
    <name type="common">Grape</name>
    <dbReference type="NCBI Taxonomy" id="29760"/>
    <lineage>
        <taxon>Eukaryota</taxon>
        <taxon>Viridiplantae</taxon>
        <taxon>Streptophyta</taxon>
        <taxon>Embryophyta</taxon>
        <taxon>Tracheophyta</taxon>
        <taxon>Spermatophyta</taxon>
        <taxon>Magnoliopsida</taxon>
        <taxon>eudicotyledons</taxon>
        <taxon>Gunneridae</taxon>
        <taxon>Pentapetalae</taxon>
        <taxon>rosids</taxon>
        <taxon>Vitales</taxon>
        <taxon>Vitaceae</taxon>
        <taxon>Viteae</taxon>
        <taxon>Vitis</taxon>
    </lineage>
</organism>
<feature type="region of interest" description="Disordered" evidence="1">
    <location>
        <begin position="247"/>
        <end position="289"/>
    </location>
</feature>
<accession>A0A438HRA6</accession>
<comment type="caution">
    <text evidence="2">The sequence shown here is derived from an EMBL/GenBank/DDBJ whole genome shotgun (WGS) entry which is preliminary data.</text>
</comment>
<feature type="compositionally biased region" description="Basic and acidic residues" evidence="1">
    <location>
        <begin position="247"/>
        <end position="260"/>
    </location>
</feature>
<dbReference type="EMBL" id="QGNW01000188">
    <property type="protein sequence ID" value="RVW86984.1"/>
    <property type="molecule type" value="Genomic_DNA"/>
</dbReference>